<sequence length="257" mass="29139">MKLFLSPHFDDAAYSCGGTIYTLNKGDQSVRVVTVMAGELPDPLPHTPIVEDLHQRWQAGYDPIVTRKREDEAAMRALGGVSFRYLPIGDCVYRTDNGVALYPTEESLWDNVHPHDPAVARLAETPLYALTQTTDLLGMEIYAPMGVGAHVDHLIVRQWAYRLADANPQAKLYFYADYPYIRDSAAIDKALVHHRQLVPELFSFSESAMNAKIAAMRCYRSQVSTFWPDEEAIDADARSTFTYEGQFAERYWHYIPV</sequence>
<dbReference type="InterPro" id="IPR024078">
    <property type="entry name" value="LmbE-like_dom_sf"/>
</dbReference>
<proteinExistence type="predicted"/>
<dbReference type="Pfam" id="PF02585">
    <property type="entry name" value="PIG-L"/>
    <property type="match status" value="1"/>
</dbReference>
<name>A0A7S8IH24_9CHLR</name>
<dbReference type="EMBL" id="CP062983">
    <property type="protein sequence ID" value="QPC84853.1"/>
    <property type="molecule type" value="Genomic_DNA"/>
</dbReference>
<dbReference type="Proteomes" id="UP000594468">
    <property type="component" value="Chromosome"/>
</dbReference>
<dbReference type="SUPFAM" id="SSF102588">
    <property type="entry name" value="LmbE-like"/>
    <property type="match status" value="1"/>
</dbReference>
<organism evidence="1 2">
    <name type="scientific">Phototrophicus methaneseepsis</name>
    <dbReference type="NCBI Taxonomy" id="2710758"/>
    <lineage>
        <taxon>Bacteria</taxon>
        <taxon>Bacillati</taxon>
        <taxon>Chloroflexota</taxon>
        <taxon>Candidatus Thermofontia</taxon>
        <taxon>Phototrophicales</taxon>
        <taxon>Phototrophicaceae</taxon>
        <taxon>Phototrophicus</taxon>
    </lineage>
</organism>
<dbReference type="KEGG" id="pmet:G4Y79_10925"/>
<keyword evidence="2" id="KW-1185">Reference proteome</keyword>
<protein>
    <submittedName>
        <fullName evidence="1">PIG-L family deacetylase</fullName>
    </submittedName>
</protein>
<accession>A0A7S8IH24</accession>
<evidence type="ECO:0000313" key="1">
    <source>
        <dbReference type="EMBL" id="QPC84853.1"/>
    </source>
</evidence>
<gene>
    <name evidence="1" type="ORF">G4Y79_10925</name>
</gene>
<evidence type="ECO:0000313" key="2">
    <source>
        <dbReference type="Proteomes" id="UP000594468"/>
    </source>
</evidence>
<reference evidence="1 2" key="1">
    <citation type="submission" date="2020-02" db="EMBL/GenBank/DDBJ databases">
        <authorList>
            <person name="Zheng R.K."/>
            <person name="Sun C.M."/>
        </authorList>
    </citation>
    <scope>NUCLEOTIDE SEQUENCE [LARGE SCALE GENOMIC DNA]</scope>
    <source>
        <strain evidence="2">rifampicinis</strain>
    </source>
</reference>
<dbReference type="Gene3D" id="3.40.50.10320">
    <property type="entry name" value="LmbE-like"/>
    <property type="match status" value="1"/>
</dbReference>
<dbReference type="RefSeq" id="WP_195172916.1">
    <property type="nucleotide sequence ID" value="NZ_CP062983.1"/>
</dbReference>
<dbReference type="AlphaFoldDB" id="A0A7S8IH24"/>
<dbReference type="InterPro" id="IPR003737">
    <property type="entry name" value="GlcNAc_PI_deacetylase-related"/>
</dbReference>